<evidence type="ECO:0008006" key="3">
    <source>
        <dbReference type="Google" id="ProtNLM"/>
    </source>
</evidence>
<sequence>MGLLGTGPWAHRTHAPALAAHTGSDFAGVWAAGPKPRPSWPARTA</sequence>
<proteinExistence type="predicted"/>
<evidence type="ECO:0000313" key="1">
    <source>
        <dbReference type="EMBL" id="MEJ8644639.1"/>
    </source>
</evidence>
<protein>
    <recommendedName>
        <fullName evidence="3">Oxidoreductase</fullName>
    </recommendedName>
</protein>
<accession>A0ABU8U9S4</accession>
<evidence type="ECO:0000313" key="2">
    <source>
        <dbReference type="Proteomes" id="UP001382904"/>
    </source>
</evidence>
<comment type="caution">
    <text evidence="1">The sequence shown here is derived from an EMBL/GenBank/DDBJ whole genome shotgun (WGS) entry which is preliminary data.</text>
</comment>
<dbReference type="Proteomes" id="UP001382904">
    <property type="component" value="Unassembled WGS sequence"/>
</dbReference>
<dbReference type="EMBL" id="JBBKAM010000002">
    <property type="protein sequence ID" value="MEJ8644639.1"/>
    <property type="molecule type" value="Genomic_DNA"/>
</dbReference>
<gene>
    <name evidence="1" type="ORF">WKI68_31755</name>
</gene>
<name>A0ABU8U9S4_9ACTN</name>
<reference evidence="1 2" key="1">
    <citation type="submission" date="2024-03" db="EMBL/GenBank/DDBJ databases">
        <title>Novel Streptomyces species of biotechnological and ecological value are a feature of Machair soil.</title>
        <authorList>
            <person name="Prole J.R."/>
            <person name="Goodfellow M."/>
            <person name="Allenby N."/>
            <person name="Ward A.C."/>
        </authorList>
    </citation>
    <scope>NUCLEOTIDE SEQUENCE [LARGE SCALE GENOMIC DNA]</scope>
    <source>
        <strain evidence="1 2">MS1.HAVA.3</strain>
    </source>
</reference>
<organism evidence="1 2">
    <name type="scientific">Streptomyces caledonius</name>
    <dbReference type="NCBI Taxonomy" id="3134107"/>
    <lineage>
        <taxon>Bacteria</taxon>
        <taxon>Bacillati</taxon>
        <taxon>Actinomycetota</taxon>
        <taxon>Actinomycetes</taxon>
        <taxon>Kitasatosporales</taxon>
        <taxon>Streptomycetaceae</taxon>
        <taxon>Streptomyces</taxon>
    </lineage>
</organism>
<keyword evidence="2" id="KW-1185">Reference proteome</keyword>